<keyword evidence="5 7" id="KW-1133">Transmembrane helix</keyword>
<evidence type="ECO:0000259" key="9">
    <source>
        <dbReference type="Pfam" id="PF08478"/>
    </source>
</evidence>
<dbReference type="InterPro" id="IPR005548">
    <property type="entry name" value="Cell_div_FtsQ/DivIB_C"/>
</dbReference>
<dbReference type="RefSeq" id="WP_416206293.1">
    <property type="nucleotide sequence ID" value="NZ_JBBKTX010000014.1"/>
</dbReference>
<evidence type="ECO:0000256" key="1">
    <source>
        <dbReference type="ARBA" id="ARBA00022475"/>
    </source>
</evidence>
<sequence length="257" mass="29094">MSDKQLPRGATLVPPRREPLTRKLKFRVRIPAQVWVGLGIALLFVGAGVLVRQAYHTWPVKDVVVIGRLNVLHAEEIARQILWVRNESFFTLDVTRVQRQVAAMPLVSRVAVRKRWPDSVELLLYEELPVALWNDEQLLTATGRLSDIPPGFTTTGLMRLYGADPVKNESVKYFRRLQQALNDRGLTVNSMNVNAVQAVDATLSNGWVVRFGRKYFEERLQRLVALLGKLDANEVRQVDLRYGKGAAIRWQTTGVTG</sequence>
<evidence type="ECO:0000256" key="7">
    <source>
        <dbReference type="HAMAP-Rule" id="MF_00911"/>
    </source>
</evidence>
<dbReference type="InterPro" id="IPR026579">
    <property type="entry name" value="FtsQ"/>
</dbReference>
<evidence type="ECO:0000259" key="8">
    <source>
        <dbReference type="Pfam" id="PF03799"/>
    </source>
</evidence>
<proteinExistence type="inferred from homology"/>
<keyword evidence="6 7" id="KW-0131">Cell cycle</keyword>
<comment type="function">
    <text evidence="7">Essential cell division protein. May link together the upstream cell division proteins, which are predominantly cytoplasmic, with the downstream cell division proteins, which are predominantly periplasmic. May control correct divisome assembly.</text>
</comment>
<keyword evidence="1 7" id="KW-1003">Cell membrane</keyword>
<dbReference type="Gene3D" id="3.10.20.310">
    <property type="entry name" value="membrane protein fhac"/>
    <property type="match status" value="1"/>
</dbReference>
<keyword evidence="11" id="KW-1185">Reference proteome</keyword>
<accession>A0ABW8NJU1</accession>
<evidence type="ECO:0000256" key="2">
    <source>
        <dbReference type="ARBA" id="ARBA00022519"/>
    </source>
</evidence>
<keyword evidence="4 7" id="KW-0812">Transmembrane</keyword>
<keyword evidence="7" id="KW-0472">Membrane</keyword>
<dbReference type="PANTHER" id="PTHR35851:SF1">
    <property type="entry name" value="CELL DIVISION PROTEIN FTSQ"/>
    <property type="match status" value="1"/>
</dbReference>
<dbReference type="InterPro" id="IPR013685">
    <property type="entry name" value="POTRA_FtsQ_type"/>
</dbReference>
<dbReference type="InterPro" id="IPR045335">
    <property type="entry name" value="FtsQ_C_sf"/>
</dbReference>
<dbReference type="Proteomes" id="UP001620597">
    <property type="component" value="Unassembled WGS sequence"/>
</dbReference>
<reference evidence="10 11" key="1">
    <citation type="submission" date="2024-03" db="EMBL/GenBank/DDBJ databases">
        <title>High-quality draft genome sequence of Oceanobacter sp. wDCs-4.</title>
        <authorList>
            <person name="Dong C."/>
        </authorList>
    </citation>
    <scope>NUCLEOTIDE SEQUENCE [LARGE SCALE GENOMIC DNA]</scope>
    <source>
        <strain evidence="11">wDCs-4</strain>
    </source>
</reference>
<name>A0ABW8NJU1_9GAMM</name>
<feature type="domain" description="POTRA" evidence="9">
    <location>
        <begin position="59"/>
        <end position="122"/>
    </location>
</feature>
<comment type="subcellular location">
    <subcellularLocation>
        <location evidence="7">Cell inner membrane</location>
        <topology evidence="7">Single-pass type II membrane protein</topology>
    </subcellularLocation>
    <text evidence="7">Localizes to the division septum.</text>
</comment>
<evidence type="ECO:0000313" key="10">
    <source>
        <dbReference type="EMBL" id="MFK4753227.1"/>
    </source>
</evidence>
<evidence type="ECO:0000256" key="6">
    <source>
        <dbReference type="ARBA" id="ARBA00023306"/>
    </source>
</evidence>
<evidence type="ECO:0000313" key="11">
    <source>
        <dbReference type="Proteomes" id="UP001620597"/>
    </source>
</evidence>
<comment type="caution">
    <text evidence="10">The sequence shown here is derived from an EMBL/GenBank/DDBJ whole genome shotgun (WGS) entry which is preliminary data.</text>
</comment>
<organism evidence="10 11">
    <name type="scientific">Oceanobacter antarcticus</name>
    <dbReference type="NCBI Taxonomy" id="3133425"/>
    <lineage>
        <taxon>Bacteria</taxon>
        <taxon>Pseudomonadati</taxon>
        <taxon>Pseudomonadota</taxon>
        <taxon>Gammaproteobacteria</taxon>
        <taxon>Oceanospirillales</taxon>
        <taxon>Oceanospirillaceae</taxon>
        <taxon>Oceanobacter</taxon>
    </lineage>
</organism>
<dbReference type="Gene3D" id="3.40.50.11690">
    <property type="entry name" value="Cell division protein FtsQ/DivIB"/>
    <property type="match status" value="1"/>
</dbReference>
<keyword evidence="2 7" id="KW-0997">Cell inner membrane</keyword>
<dbReference type="Pfam" id="PF03799">
    <property type="entry name" value="FtsQ_DivIB_C"/>
    <property type="match status" value="1"/>
</dbReference>
<gene>
    <name evidence="7" type="primary">ftsQ</name>
    <name evidence="10" type="ORF">WG929_12460</name>
</gene>
<comment type="similarity">
    <text evidence="7">Belongs to the FtsQ/DivIB family. FtsQ subfamily.</text>
</comment>
<dbReference type="PANTHER" id="PTHR35851">
    <property type="entry name" value="CELL DIVISION PROTEIN FTSQ"/>
    <property type="match status" value="1"/>
</dbReference>
<feature type="domain" description="Cell division protein FtsQ/DivIB C-terminal" evidence="8">
    <location>
        <begin position="131"/>
        <end position="241"/>
    </location>
</feature>
<evidence type="ECO:0000256" key="4">
    <source>
        <dbReference type="ARBA" id="ARBA00022692"/>
    </source>
</evidence>
<dbReference type="Pfam" id="PF08478">
    <property type="entry name" value="POTRA_1"/>
    <property type="match status" value="1"/>
</dbReference>
<keyword evidence="3 7" id="KW-0132">Cell division</keyword>
<feature type="transmembrane region" description="Helical" evidence="7">
    <location>
        <begin position="32"/>
        <end position="51"/>
    </location>
</feature>
<evidence type="ECO:0000256" key="3">
    <source>
        <dbReference type="ARBA" id="ARBA00022618"/>
    </source>
</evidence>
<comment type="subunit">
    <text evidence="7">Part of a complex composed of FtsB, FtsL and FtsQ.</text>
</comment>
<dbReference type="HAMAP" id="MF_00911">
    <property type="entry name" value="FtsQ_subfam"/>
    <property type="match status" value="1"/>
</dbReference>
<protein>
    <recommendedName>
        <fullName evidence="7">Cell division protein FtsQ</fullName>
    </recommendedName>
</protein>
<evidence type="ECO:0000256" key="5">
    <source>
        <dbReference type="ARBA" id="ARBA00022989"/>
    </source>
</evidence>
<dbReference type="GO" id="GO:0051301">
    <property type="term" value="P:cell division"/>
    <property type="evidence" value="ECO:0007669"/>
    <property type="project" value="UniProtKB-KW"/>
</dbReference>
<dbReference type="EMBL" id="JBBKTX010000014">
    <property type="protein sequence ID" value="MFK4753227.1"/>
    <property type="molecule type" value="Genomic_DNA"/>
</dbReference>